<dbReference type="STRING" id="1867956.BJF95_20420"/>
<dbReference type="PANTHER" id="PTHR43877">
    <property type="entry name" value="AMINOALKYLPHOSPHONATE N-ACETYLTRANSFERASE-RELATED-RELATED"/>
    <property type="match status" value="1"/>
</dbReference>
<keyword evidence="2" id="KW-0012">Acyltransferase</keyword>
<dbReference type="Pfam" id="PF00583">
    <property type="entry name" value="Acetyltransf_1"/>
    <property type="match status" value="1"/>
</dbReference>
<organism evidence="4 5">
    <name type="scientific">Rhizobium oryziradicis</name>
    <dbReference type="NCBI Taxonomy" id="1867956"/>
    <lineage>
        <taxon>Bacteria</taxon>
        <taxon>Pseudomonadati</taxon>
        <taxon>Pseudomonadota</taxon>
        <taxon>Alphaproteobacteria</taxon>
        <taxon>Hyphomicrobiales</taxon>
        <taxon>Rhizobiaceae</taxon>
        <taxon>Rhizobium/Agrobacterium group</taxon>
        <taxon>Rhizobium</taxon>
    </lineage>
</organism>
<dbReference type="Proteomes" id="UP000186894">
    <property type="component" value="Unassembled WGS sequence"/>
</dbReference>
<dbReference type="SUPFAM" id="SSF55729">
    <property type="entry name" value="Acyl-CoA N-acyltransferases (Nat)"/>
    <property type="match status" value="1"/>
</dbReference>
<dbReference type="RefSeq" id="WP_075640599.1">
    <property type="nucleotide sequence ID" value="NZ_MKIM01000028.1"/>
</dbReference>
<protein>
    <submittedName>
        <fullName evidence="4">GNAT family N-acetyltransferase</fullName>
    </submittedName>
</protein>
<dbReference type="OrthoDB" id="9811979at2"/>
<dbReference type="AlphaFoldDB" id="A0A1Q8ZN18"/>
<accession>A0A1Q8ZN18</accession>
<dbReference type="PROSITE" id="PS51186">
    <property type="entry name" value="GNAT"/>
    <property type="match status" value="1"/>
</dbReference>
<dbReference type="CDD" id="cd04301">
    <property type="entry name" value="NAT_SF"/>
    <property type="match status" value="1"/>
</dbReference>
<reference evidence="4 5" key="1">
    <citation type="submission" date="2016-09" db="EMBL/GenBank/DDBJ databases">
        <title>Rhizobium oryziradicis sp. nov., isolated from the root of rice.</title>
        <authorList>
            <person name="Zhao J."/>
            <person name="Zhang X."/>
        </authorList>
    </citation>
    <scope>NUCLEOTIDE SEQUENCE [LARGE SCALE GENOMIC DNA]</scope>
    <source>
        <strain evidence="4 5">N19</strain>
    </source>
</reference>
<dbReference type="InterPro" id="IPR050832">
    <property type="entry name" value="Bact_Acetyltransf"/>
</dbReference>
<dbReference type="InterPro" id="IPR016181">
    <property type="entry name" value="Acyl_CoA_acyltransferase"/>
</dbReference>
<keyword evidence="1 4" id="KW-0808">Transferase</keyword>
<keyword evidence="5" id="KW-1185">Reference proteome</keyword>
<dbReference type="InterPro" id="IPR000182">
    <property type="entry name" value="GNAT_dom"/>
</dbReference>
<evidence type="ECO:0000256" key="1">
    <source>
        <dbReference type="ARBA" id="ARBA00022679"/>
    </source>
</evidence>
<gene>
    <name evidence="4" type="ORF">BJF95_20420</name>
</gene>
<evidence type="ECO:0000313" key="4">
    <source>
        <dbReference type="EMBL" id="OLP43269.1"/>
    </source>
</evidence>
<feature type="domain" description="N-acetyltransferase" evidence="3">
    <location>
        <begin position="2"/>
        <end position="158"/>
    </location>
</feature>
<dbReference type="EMBL" id="MKIM01000028">
    <property type="protein sequence ID" value="OLP43269.1"/>
    <property type="molecule type" value="Genomic_DNA"/>
</dbReference>
<dbReference type="Gene3D" id="3.40.630.30">
    <property type="match status" value="1"/>
</dbReference>
<evidence type="ECO:0000256" key="2">
    <source>
        <dbReference type="ARBA" id="ARBA00023315"/>
    </source>
</evidence>
<comment type="caution">
    <text evidence="4">The sequence shown here is derived from an EMBL/GenBank/DDBJ whole genome shotgun (WGS) entry which is preliminary data.</text>
</comment>
<evidence type="ECO:0000259" key="3">
    <source>
        <dbReference type="PROSITE" id="PS51186"/>
    </source>
</evidence>
<name>A0A1Q8ZN18_9HYPH</name>
<sequence>MARIRGAHSDEANILADIGLRAWEQAMLSVGDTTAMMDNARSAFRNFTRSGLSAITVVEHAGHAVGWGARENHDDKITDFWIDPGQQKRGYSKLLLDAIERDIVHRGFEQAHLETHARNKQAVSFFQHHGYSVHWLSVVYNPKLDRDVEMVGMSRRLVELPNLTYGPGGAFE</sequence>
<dbReference type="GO" id="GO:0016747">
    <property type="term" value="F:acyltransferase activity, transferring groups other than amino-acyl groups"/>
    <property type="evidence" value="ECO:0007669"/>
    <property type="project" value="InterPro"/>
</dbReference>
<evidence type="ECO:0000313" key="5">
    <source>
        <dbReference type="Proteomes" id="UP000186894"/>
    </source>
</evidence>
<proteinExistence type="predicted"/>